<dbReference type="SUPFAM" id="SSF56317">
    <property type="entry name" value="Carbon-nitrogen hydrolase"/>
    <property type="match status" value="1"/>
</dbReference>
<dbReference type="GO" id="GO:0005886">
    <property type="term" value="C:plasma membrane"/>
    <property type="evidence" value="ECO:0007669"/>
    <property type="project" value="UniProtKB-SubCell"/>
</dbReference>
<dbReference type="Gene3D" id="3.60.110.10">
    <property type="entry name" value="Carbon-nitrogen hydrolase"/>
    <property type="match status" value="1"/>
</dbReference>
<evidence type="ECO:0000259" key="9">
    <source>
        <dbReference type="PROSITE" id="PS50263"/>
    </source>
</evidence>
<reference evidence="10 11" key="1">
    <citation type="submission" date="2016-10" db="EMBL/GenBank/DDBJ databases">
        <authorList>
            <person name="de Groot N.N."/>
        </authorList>
    </citation>
    <scope>NUCLEOTIDE SEQUENCE [LARGE SCALE GENOMIC DNA]</scope>
    <source>
        <strain evidence="10 11">SLAS-1</strain>
    </source>
</reference>
<dbReference type="Pfam" id="PF00795">
    <property type="entry name" value="CN_hydrolase"/>
    <property type="match status" value="1"/>
</dbReference>
<dbReference type="NCBIfam" id="TIGR00546">
    <property type="entry name" value="lnt"/>
    <property type="match status" value="1"/>
</dbReference>
<comment type="subcellular location">
    <subcellularLocation>
        <location evidence="1 8">Cell membrane</location>
        <topology evidence="1 8">Multi-pass membrane protein</topology>
    </subcellularLocation>
</comment>
<evidence type="ECO:0000256" key="7">
    <source>
        <dbReference type="ARBA" id="ARBA00023315"/>
    </source>
</evidence>
<dbReference type="InterPro" id="IPR045378">
    <property type="entry name" value="LNT_N"/>
</dbReference>
<keyword evidence="3 8" id="KW-0808">Transferase</keyword>
<accession>A0A1G9JK30</accession>
<feature type="transmembrane region" description="Helical" evidence="8">
    <location>
        <begin position="156"/>
        <end position="176"/>
    </location>
</feature>
<comment type="similarity">
    <text evidence="8">Belongs to the CN hydrolase family. Apolipoprotein N-acyltransferase subfamily.</text>
</comment>
<dbReference type="GO" id="GO:0042158">
    <property type="term" value="P:lipoprotein biosynthetic process"/>
    <property type="evidence" value="ECO:0007669"/>
    <property type="project" value="UniProtKB-UniRule"/>
</dbReference>
<dbReference type="PANTHER" id="PTHR38686:SF1">
    <property type="entry name" value="APOLIPOPROTEIN N-ACYLTRANSFERASE"/>
    <property type="match status" value="1"/>
</dbReference>
<keyword evidence="5 8" id="KW-1133">Transmembrane helix</keyword>
<evidence type="ECO:0000256" key="5">
    <source>
        <dbReference type="ARBA" id="ARBA00022989"/>
    </source>
</evidence>
<gene>
    <name evidence="8" type="primary">lnt</name>
    <name evidence="10" type="ORF">SAMN04488692_10419</name>
</gene>
<comment type="pathway">
    <text evidence="8">Protein modification; lipoprotein biosynthesis (N-acyl transfer).</text>
</comment>
<comment type="function">
    <text evidence="8">Catalyzes the phospholipid dependent N-acylation of the N-terminal cysteine of apolipoprotein, the last step in lipoprotein maturation.</text>
</comment>
<keyword evidence="6 8" id="KW-0472">Membrane</keyword>
<dbReference type="InterPro" id="IPR004563">
    <property type="entry name" value="Apolipo_AcylTrfase"/>
</dbReference>
<dbReference type="InterPro" id="IPR003010">
    <property type="entry name" value="C-N_Hydrolase"/>
</dbReference>
<proteinExistence type="inferred from homology"/>
<dbReference type="EC" id="2.3.1.269" evidence="8"/>
<dbReference type="PANTHER" id="PTHR38686">
    <property type="entry name" value="APOLIPOPROTEIN N-ACYLTRANSFERASE"/>
    <property type="match status" value="1"/>
</dbReference>
<keyword evidence="7 8" id="KW-0012">Acyltransferase</keyword>
<evidence type="ECO:0000256" key="2">
    <source>
        <dbReference type="ARBA" id="ARBA00022475"/>
    </source>
</evidence>
<feature type="transmembrane region" description="Helical" evidence="8">
    <location>
        <begin position="183"/>
        <end position="201"/>
    </location>
</feature>
<feature type="transmembrane region" description="Helical" evidence="8">
    <location>
        <begin position="78"/>
        <end position="101"/>
    </location>
</feature>
<dbReference type="HAMAP" id="MF_01148">
    <property type="entry name" value="Lnt"/>
    <property type="match status" value="1"/>
</dbReference>
<evidence type="ECO:0000256" key="8">
    <source>
        <dbReference type="HAMAP-Rule" id="MF_01148"/>
    </source>
</evidence>
<keyword evidence="4 8" id="KW-0812">Transmembrane</keyword>
<dbReference type="EMBL" id="FNGO01000004">
    <property type="protein sequence ID" value="SDL37879.1"/>
    <property type="molecule type" value="Genomic_DNA"/>
</dbReference>
<dbReference type="AlphaFoldDB" id="A0A1G9JK30"/>
<dbReference type="OrthoDB" id="9811121at2"/>
<dbReference type="GO" id="GO:0016410">
    <property type="term" value="F:N-acyltransferase activity"/>
    <property type="evidence" value="ECO:0007669"/>
    <property type="project" value="UniProtKB-UniRule"/>
</dbReference>
<dbReference type="InterPro" id="IPR036526">
    <property type="entry name" value="C-N_Hydrolase_sf"/>
</dbReference>
<feature type="domain" description="CN hydrolase" evidence="9">
    <location>
        <begin position="221"/>
        <end position="463"/>
    </location>
</feature>
<evidence type="ECO:0000313" key="11">
    <source>
        <dbReference type="Proteomes" id="UP000199476"/>
    </source>
</evidence>
<protein>
    <recommendedName>
        <fullName evidence="8">Apolipoprotein N-acyltransferase</fullName>
        <shortName evidence="8">ALP N-acyltransferase</shortName>
        <ecNumber evidence="8">2.3.1.269</ecNumber>
    </recommendedName>
</protein>
<keyword evidence="2 8" id="KW-1003">Cell membrane</keyword>
<feature type="transmembrane region" description="Helical" evidence="8">
    <location>
        <begin position="47"/>
        <end position="66"/>
    </location>
</feature>
<evidence type="ECO:0000256" key="6">
    <source>
        <dbReference type="ARBA" id="ARBA00023136"/>
    </source>
</evidence>
<evidence type="ECO:0000256" key="3">
    <source>
        <dbReference type="ARBA" id="ARBA00022679"/>
    </source>
</evidence>
<keyword evidence="10" id="KW-0449">Lipoprotein</keyword>
<organism evidence="10 11">
    <name type="scientific">Halarsenatibacter silvermanii</name>
    <dbReference type="NCBI Taxonomy" id="321763"/>
    <lineage>
        <taxon>Bacteria</taxon>
        <taxon>Bacillati</taxon>
        <taxon>Bacillota</taxon>
        <taxon>Clostridia</taxon>
        <taxon>Halanaerobiales</taxon>
        <taxon>Halarsenatibacteraceae</taxon>
        <taxon>Halarsenatibacter</taxon>
    </lineage>
</organism>
<dbReference type="UniPathway" id="UPA00666"/>
<keyword evidence="11" id="KW-1185">Reference proteome</keyword>
<dbReference type="Pfam" id="PF20154">
    <property type="entry name" value="LNT_N"/>
    <property type="match status" value="1"/>
</dbReference>
<dbReference type="PROSITE" id="PS50263">
    <property type="entry name" value="CN_HYDROLASE"/>
    <property type="match status" value="1"/>
</dbReference>
<evidence type="ECO:0000313" key="10">
    <source>
        <dbReference type="EMBL" id="SDL37879.1"/>
    </source>
</evidence>
<feature type="transmembrane region" description="Helical" evidence="8">
    <location>
        <begin position="113"/>
        <end position="136"/>
    </location>
</feature>
<evidence type="ECO:0000256" key="4">
    <source>
        <dbReference type="ARBA" id="ARBA00022692"/>
    </source>
</evidence>
<comment type="catalytic activity">
    <reaction evidence="8">
        <text>N-terminal S-1,2-diacyl-sn-glyceryl-L-cysteinyl-[lipoprotein] + a glycerophospholipid = N-acyl-S-1,2-diacyl-sn-glyceryl-L-cysteinyl-[lipoprotein] + a 2-acyl-sn-glycero-3-phospholipid + H(+)</text>
        <dbReference type="Rhea" id="RHEA:48228"/>
        <dbReference type="Rhea" id="RHEA-COMP:14681"/>
        <dbReference type="Rhea" id="RHEA-COMP:14684"/>
        <dbReference type="ChEBI" id="CHEBI:15378"/>
        <dbReference type="ChEBI" id="CHEBI:136912"/>
        <dbReference type="ChEBI" id="CHEBI:140656"/>
        <dbReference type="ChEBI" id="CHEBI:140657"/>
        <dbReference type="ChEBI" id="CHEBI:140660"/>
        <dbReference type="EC" id="2.3.1.269"/>
    </reaction>
</comment>
<name>A0A1G9JK30_9FIRM</name>
<feature type="transmembrane region" description="Helical" evidence="8">
    <location>
        <begin position="472"/>
        <end position="491"/>
    </location>
</feature>
<evidence type="ECO:0000256" key="1">
    <source>
        <dbReference type="ARBA" id="ARBA00004651"/>
    </source>
</evidence>
<sequence length="495" mass="56043">MKFFLLALSAILISMPLGSRELFFFSWLGFIPALKIFIDMEGMKNNFIWGWLWGFFLALGAGYWLVHPIEEFSGLPLPLVIVLTALLLLTAAIFTAVWTVIFKLLSRDNKFSVLVFAFTWTGVEFIRGMIFPYYPFGFLGLSQSGFDPFLQLAEAGGIYLLSFMAAVVAGLLFKLIRSKNPKILIILAAVLVISTAAAYHFSGRAEQEWAENKRSLKTGIVMTEISQEDKWEDENIEMNLESVAEDTERVLNQGAEIAVTPETSLTFDFVRNEYYREKFLGQIEEPGYMMVGSQIRDAERGGTVNSYLLLDEEETIKNKYNKNDLIPGEVIPFAGLAEILTGREWHSLNPGVDKNVMNIVSQQDKFEFRVLTCSEILYSPPDRDELTEVDFILNPSNEAWFGDTNLLNQMWESARIRAVEMRTPVIKSGNKARGGYINPRGEEIIVEDREVLTAGAGRAHSSSTFYQEHGDYIGYLSLLMVLIFIPGFRLLQTEY</sequence>
<dbReference type="Proteomes" id="UP000199476">
    <property type="component" value="Unassembled WGS sequence"/>
</dbReference>
<dbReference type="STRING" id="321763.SAMN04488692_10419"/>
<dbReference type="RefSeq" id="WP_089758441.1">
    <property type="nucleotide sequence ID" value="NZ_FNGO01000004.1"/>
</dbReference>